<dbReference type="AlphaFoldDB" id="A0A7C2K1L2"/>
<dbReference type="EMBL" id="DSOK01000339">
    <property type="protein sequence ID" value="HEN16198.1"/>
    <property type="molecule type" value="Genomic_DNA"/>
</dbReference>
<evidence type="ECO:0000313" key="1">
    <source>
        <dbReference type="EMBL" id="HEN16198.1"/>
    </source>
</evidence>
<organism evidence="1">
    <name type="scientific">Schlesneria paludicola</name>
    <dbReference type="NCBI Taxonomy" id="360056"/>
    <lineage>
        <taxon>Bacteria</taxon>
        <taxon>Pseudomonadati</taxon>
        <taxon>Planctomycetota</taxon>
        <taxon>Planctomycetia</taxon>
        <taxon>Planctomycetales</taxon>
        <taxon>Planctomycetaceae</taxon>
        <taxon>Schlesneria</taxon>
    </lineage>
</organism>
<accession>A0A7C2K1L2</accession>
<protein>
    <submittedName>
        <fullName evidence="1">Uncharacterized protein</fullName>
    </submittedName>
</protein>
<reference evidence="1" key="1">
    <citation type="journal article" date="2020" name="mSystems">
        <title>Genome- and Community-Level Interaction Insights into Carbon Utilization and Element Cycling Functions of Hydrothermarchaeota in Hydrothermal Sediment.</title>
        <authorList>
            <person name="Zhou Z."/>
            <person name="Liu Y."/>
            <person name="Xu W."/>
            <person name="Pan J."/>
            <person name="Luo Z.H."/>
            <person name="Li M."/>
        </authorList>
    </citation>
    <scope>NUCLEOTIDE SEQUENCE [LARGE SCALE GENOMIC DNA]</scope>
    <source>
        <strain evidence="1">SpSt-339</strain>
    </source>
</reference>
<sequence>MTDGDDHADVAPLKSTDDFYLIPMLHWATRISPEIRALPRTRPCWLDDGKYWESDSHPADDSLEAISEWFQLWIGVCGNFDSPTRNAYHLGRSPRRLAGMVIRDAWRIADHLKDSKGESFSDLPPCPLPKVVSTYSCADAKVMLSELFRQIKQAFQVKSTKASSSK</sequence>
<comment type="caution">
    <text evidence="1">The sequence shown here is derived from an EMBL/GenBank/DDBJ whole genome shotgun (WGS) entry which is preliminary data.</text>
</comment>
<gene>
    <name evidence="1" type="ORF">ENQ76_12105</name>
</gene>
<proteinExistence type="predicted"/>
<name>A0A7C2K1L2_9PLAN</name>